<keyword evidence="3" id="KW-1185">Reference proteome</keyword>
<name>A0A550CK30_9AGAR</name>
<organism evidence="2 3">
    <name type="scientific">Schizophyllum amplum</name>
    <dbReference type="NCBI Taxonomy" id="97359"/>
    <lineage>
        <taxon>Eukaryota</taxon>
        <taxon>Fungi</taxon>
        <taxon>Dikarya</taxon>
        <taxon>Basidiomycota</taxon>
        <taxon>Agaricomycotina</taxon>
        <taxon>Agaricomycetes</taxon>
        <taxon>Agaricomycetidae</taxon>
        <taxon>Agaricales</taxon>
        <taxon>Schizophyllaceae</taxon>
        <taxon>Schizophyllum</taxon>
    </lineage>
</organism>
<gene>
    <name evidence="2" type="ORF">BD626DRAFT_400153</name>
</gene>
<evidence type="ECO:0000313" key="2">
    <source>
        <dbReference type="EMBL" id="TRM65129.1"/>
    </source>
</evidence>
<comment type="caution">
    <text evidence="2">The sequence shown here is derived from an EMBL/GenBank/DDBJ whole genome shotgun (WGS) entry which is preliminary data.</text>
</comment>
<dbReference type="Proteomes" id="UP000320762">
    <property type="component" value="Unassembled WGS sequence"/>
</dbReference>
<evidence type="ECO:0000256" key="1">
    <source>
        <dbReference type="SAM" id="MobiDB-lite"/>
    </source>
</evidence>
<sequence>MQAVLSFFYKQYKRKKRVRGANAVPLTPEQEEEEQLEHAATPEEDELADAMAADAAEEAASVPAARLEDDAHQTNTVRDQAIREMCAKGVTFSASQEKQALGVMPKVSGLARRVHDSSSVLKPAFERIVASTPGLPSDRKALTRLVKTRWNSEYACLDDHLELRVAVEKLTSEFSMSLGAYRLTEPQWRLAGELCDVLGIFVPITEYFSRKETPLVMEVLERLEDVIGALKLARDTTNSFPPLSPVTRVAAHAGFLVGTKYMELLKQCEVYQIAIVLSPDRKLQWFKTRNYSAADIDAIRERVVARWEASY</sequence>
<feature type="non-terminal residue" evidence="2">
    <location>
        <position position="311"/>
    </location>
</feature>
<feature type="region of interest" description="Disordered" evidence="1">
    <location>
        <begin position="16"/>
        <end position="45"/>
    </location>
</feature>
<dbReference type="AlphaFoldDB" id="A0A550CK30"/>
<dbReference type="InterPro" id="IPR012337">
    <property type="entry name" value="RNaseH-like_sf"/>
</dbReference>
<evidence type="ECO:0000313" key="3">
    <source>
        <dbReference type="Proteomes" id="UP000320762"/>
    </source>
</evidence>
<dbReference type="SUPFAM" id="SSF53098">
    <property type="entry name" value="Ribonuclease H-like"/>
    <property type="match status" value="1"/>
</dbReference>
<dbReference type="EMBL" id="VDMD01000006">
    <property type="protein sequence ID" value="TRM65129.1"/>
    <property type="molecule type" value="Genomic_DNA"/>
</dbReference>
<dbReference type="OrthoDB" id="3251057at2759"/>
<proteinExistence type="predicted"/>
<accession>A0A550CK30</accession>
<reference evidence="2 3" key="1">
    <citation type="journal article" date="2019" name="New Phytol.">
        <title>Comparative genomics reveals unique wood-decay strategies and fruiting body development in the Schizophyllaceae.</title>
        <authorList>
            <person name="Almasi E."/>
            <person name="Sahu N."/>
            <person name="Krizsan K."/>
            <person name="Balint B."/>
            <person name="Kovacs G.M."/>
            <person name="Kiss B."/>
            <person name="Cseklye J."/>
            <person name="Drula E."/>
            <person name="Henrissat B."/>
            <person name="Nagy I."/>
            <person name="Chovatia M."/>
            <person name="Adam C."/>
            <person name="LaButti K."/>
            <person name="Lipzen A."/>
            <person name="Riley R."/>
            <person name="Grigoriev I.V."/>
            <person name="Nagy L.G."/>
        </authorList>
    </citation>
    <scope>NUCLEOTIDE SEQUENCE [LARGE SCALE GENOMIC DNA]</scope>
    <source>
        <strain evidence="2 3">NL-1724</strain>
    </source>
</reference>
<protein>
    <submittedName>
        <fullName evidence="2">Uncharacterized protein</fullName>
    </submittedName>
</protein>